<sequence>IARFFGCGFVRVAVKHSFTKPTGKVEYDQDIRLKKYPTVFEGHLERYEVDKHSYDKRSKSLVHHFGKWKLKTNKDKYTEHFSPSNWQKLSDYEKKQHTRTNCEACYTHHFPFQSLFPMWNFKENSYYTTRNSEDH</sequence>
<evidence type="ECO:0000313" key="1">
    <source>
        <dbReference type="EMBL" id="CAH3136087.1"/>
    </source>
</evidence>
<comment type="caution">
    <text evidence="1">The sequence shown here is derived from an EMBL/GenBank/DDBJ whole genome shotgun (WGS) entry which is preliminary data.</text>
</comment>
<gene>
    <name evidence="1" type="ORF">PLOB_00038270</name>
</gene>
<organism evidence="1 2">
    <name type="scientific">Porites lobata</name>
    <dbReference type="NCBI Taxonomy" id="104759"/>
    <lineage>
        <taxon>Eukaryota</taxon>
        <taxon>Metazoa</taxon>
        <taxon>Cnidaria</taxon>
        <taxon>Anthozoa</taxon>
        <taxon>Hexacorallia</taxon>
        <taxon>Scleractinia</taxon>
        <taxon>Fungiina</taxon>
        <taxon>Poritidae</taxon>
        <taxon>Porites</taxon>
    </lineage>
</organism>
<protein>
    <submittedName>
        <fullName evidence="1">Uncharacterized protein</fullName>
    </submittedName>
</protein>
<name>A0ABN8P6X7_9CNID</name>
<evidence type="ECO:0000313" key="2">
    <source>
        <dbReference type="Proteomes" id="UP001159405"/>
    </source>
</evidence>
<accession>A0ABN8P6X7</accession>
<dbReference type="Proteomes" id="UP001159405">
    <property type="component" value="Unassembled WGS sequence"/>
</dbReference>
<proteinExistence type="predicted"/>
<keyword evidence="2" id="KW-1185">Reference proteome</keyword>
<reference evidence="1 2" key="1">
    <citation type="submission" date="2022-05" db="EMBL/GenBank/DDBJ databases">
        <authorList>
            <consortium name="Genoscope - CEA"/>
            <person name="William W."/>
        </authorList>
    </citation>
    <scope>NUCLEOTIDE SEQUENCE [LARGE SCALE GENOMIC DNA]</scope>
</reference>
<dbReference type="EMBL" id="CALNXK010000057">
    <property type="protein sequence ID" value="CAH3136087.1"/>
    <property type="molecule type" value="Genomic_DNA"/>
</dbReference>
<feature type="non-terminal residue" evidence="1">
    <location>
        <position position="1"/>
    </location>
</feature>